<feature type="transmembrane region" description="Helical" evidence="1">
    <location>
        <begin position="21"/>
        <end position="39"/>
    </location>
</feature>
<feature type="transmembrane region" description="Helical" evidence="1">
    <location>
        <begin position="178"/>
        <end position="197"/>
    </location>
</feature>
<feature type="transmembrane region" description="Helical" evidence="1">
    <location>
        <begin position="148"/>
        <end position="172"/>
    </location>
</feature>
<gene>
    <name evidence="2" type="ORF">METZ01_LOCUS121929</name>
</gene>
<dbReference type="Pfam" id="PF07690">
    <property type="entry name" value="MFS_1"/>
    <property type="match status" value="1"/>
</dbReference>
<feature type="transmembrane region" description="Helical" evidence="1">
    <location>
        <begin position="238"/>
        <end position="260"/>
    </location>
</feature>
<feature type="transmembrane region" description="Helical" evidence="1">
    <location>
        <begin position="84"/>
        <end position="104"/>
    </location>
</feature>
<evidence type="ECO:0000313" key="2">
    <source>
        <dbReference type="EMBL" id="SVA69075.1"/>
    </source>
</evidence>
<accession>A0A381XWJ2</accession>
<dbReference type="PANTHER" id="PTHR43596:SF1">
    <property type="entry name" value="ADP,ATP CARRIER PROTEIN"/>
    <property type="match status" value="1"/>
</dbReference>
<keyword evidence="1" id="KW-0812">Transmembrane</keyword>
<feature type="transmembrane region" description="Helical" evidence="1">
    <location>
        <begin position="59"/>
        <end position="77"/>
    </location>
</feature>
<feature type="transmembrane region" description="Helical" evidence="1">
    <location>
        <begin position="116"/>
        <end position="136"/>
    </location>
</feature>
<proteinExistence type="predicted"/>
<dbReference type="PANTHER" id="PTHR43596">
    <property type="entry name" value="ADP,ATP CARRIER PROTEIN"/>
    <property type="match status" value="1"/>
</dbReference>
<reference evidence="2" key="1">
    <citation type="submission" date="2018-05" db="EMBL/GenBank/DDBJ databases">
        <authorList>
            <person name="Lanie J.A."/>
            <person name="Ng W.-L."/>
            <person name="Kazmierczak K.M."/>
            <person name="Andrzejewski T.M."/>
            <person name="Davidsen T.M."/>
            <person name="Wayne K.J."/>
            <person name="Tettelin H."/>
            <person name="Glass J.I."/>
            <person name="Rusch D."/>
            <person name="Podicherti R."/>
            <person name="Tsui H.-C.T."/>
            <person name="Winkler M.E."/>
        </authorList>
    </citation>
    <scope>NUCLEOTIDE SEQUENCE</scope>
</reference>
<keyword evidence="1" id="KW-0472">Membrane</keyword>
<organism evidence="2">
    <name type="scientific">marine metagenome</name>
    <dbReference type="NCBI Taxonomy" id="408172"/>
    <lineage>
        <taxon>unclassified sequences</taxon>
        <taxon>metagenomes</taxon>
        <taxon>ecological metagenomes</taxon>
    </lineage>
</organism>
<evidence type="ECO:0008006" key="3">
    <source>
        <dbReference type="Google" id="ProtNLM"/>
    </source>
</evidence>
<dbReference type="InterPro" id="IPR036259">
    <property type="entry name" value="MFS_trans_sf"/>
</dbReference>
<sequence length="427" mass="47419">MNLLQRLINKAAKIETNEIRAVLLSFAFVFSCLASYYIIRPVRDGMSSDWSDAELSTIWTFTFFISFFVVSFYGYICSKIKFKYLVPGVYGFFATTFLLLFILINVFPDMNRLNQVFYVWVSVFSLLNISVFWSFMADTYSKTQAKRLFGFIASGSSLGAIFGPTIALLFAGQVGSDTLVLVSAVMLLIPMTIAIYLSRIKETDLDNTTSSEYNETPMSGNFIDGFVEFLRTPLSKNILFGIGMFIVLYSGMSTFVYFAIKNILTDIDPDTRTQIWAGIDLATNVLAVFTAMFGTSRLAKRYGLSVTLSLVPGIIIIGMFILALSPILWVVVGLQIIRRAGEYAITKPAREMLFTLVDREARFKAKSVIDVVVYRAGDIFWAWGFTGLTQVLGLGLGGVAAIGGGIAMIWTALALRLGRVFDAEVTE</sequence>
<dbReference type="Gene3D" id="1.20.1250.20">
    <property type="entry name" value="MFS general substrate transporter like domains"/>
    <property type="match status" value="1"/>
</dbReference>
<dbReference type="EMBL" id="UINC01016619">
    <property type="protein sequence ID" value="SVA69075.1"/>
    <property type="molecule type" value="Genomic_DNA"/>
</dbReference>
<protein>
    <recommendedName>
        <fullName evidence="3">Major facilitator superfamily (MFS) profile domain-containing protein</fullName>
    </recommendedName>
</protein>
<feature type="transmembrane region" description="Helical" evidence="1">
    <location>
        <begin position="306"/>
        <end position="332"/>
    </location>
</feature>
<dbReference type="GO" id="GO:0022857">
    <property type="term" value="F:transmembrane transporter activity"/>
    <property type="evidence" value="ECO:0007669"/>
    <property type="project" value="InterPro"/>
</dbReference>
<dbReference type="SUPFAM" id="SSF103473">
    <property type="entry name" value="MFS general substrate transporter"/>
    <property type="match status" value="1"/>
</dbReference>
<name>A0A381XWJ2_9ZZZZ</name>
<dbReference type="AlphaFoldDB" id="A0A381XWJ2"/>
<feature type="transmembrane region" description="Helical" evidence="1">
    <location>
        <begin position="275"/>
        <end position="294"/>
    </location>
</feature>
<keyword evidence="1" id="KW-1133">Transmembrane helix</keyword>
<evidence type="ECO:0000256" key="1">
    <source>
        <dbReference type="SAM" id="Phobius"/>
    </source>
</evidence>
<feature type="transmembrane region" description="Helical" evidence="1">
    <location>
        <begin position="391"/>
        <end position="413"/>
    </location>
</feature>
<dbReference type="PROSITE" id="PS51257">
    <property type="entry name" value="PROKAR_LIPOPROTEIN"/>
    <property type="match status" value="1"/>
</dbReference>
<dbReference type="InterPro" id="IPR011701">
    <property type="entry name" value="MFS"/>
</dbReference>